<proteinExistence type="predicted"/>
<evidence type="ECO:0000313" key="2">
    <source>
        <dbReference type="EMBL" id="CAG8791232.1"/>
    </source>
</evidence>
<dbReference type="EMBL" id="CAJVPY010027478">
    <property type="protein sequence ID" value="CAG8791232.1"/>
    <property type="molecule type" value="Genomic_DNA"/>
</dbReference>
<dbReference type="AlphaFoldDB" id="A0A9N9P5A4"/>
<accession>A0A9N9P5A4</accession>
<gene>
    <name evidence="2" type="ORF">DERYTH_LOCUS21477</name>
</gene>
<dbReference type="Proteomes" id="UP000789405">
    <property type="component" value="Unassembled WGS sequence"/>
</dbReference>
<comment type="caution">
    <text evidence="2">The sequence shown here is derived from an EMBL/GenBank/DDBJ whole genome shotgun (WGS) entry which is preliminary data.</text>
</comment>
<protein>
    <submittedName>
        <fullName evidence="2">24087_t:CDS:1</fullName>
    </submittedName>
</protein>
<feature type="non-terminal residue" evidence="2">
    <location>
        <position position="1"/>
    </location>
</feature>
<sequence>SQQNSERSKPINSLQPNSAKVPILTHICNIQLFDIVFTSKAQETPTSNHPEAVSFKVSIET</sequence>
<evidence type="ECO:0000256" key="1">
    <source>
        <dbReference type="SAM" id="MobiDB-lite"/>
    </source>
</evidence>
<feature type="region of interest" description="Disordered" evidence="1">
    <location>
        <begin position="42"/>
        <end position="61"/>
    </location>
</feature>
<evidence type="ECO:0000313" key="3">
    <source>
        <dbReference type="Proteomes" id="UP000789405"/>
    </source>
</evidence>
<keyword evidence="3" id="KW-1185">Reference proteome</keyword>
<reference evidence="2" key="1">
    <citation type="submission" date="2021-06" db="EMBL/GenBank/DDBJ databases">
        <authorList>
            <person name="Kallberg Y."/>
            <person name="Tangrot J."/>
            <person name="Rosling A."/>
        </authorList>
    </citation>
    <scope>NUCLEOTIDE SEQUENCE</scope>
    <source>
        <strain evidence="2">MA453B</strain>
    </source>
</reference>
<organism evidence="2 3">
    <name type="scientific">Dentiscutata erythropus</name>
    <dbReference type="NCBI Taxonomy" id="1348616"/>
    <lineage>
        <taxon>Eukaryota</taxon>
        <taxon>Fungi</taxon>
        <taxon>Fungi incertae sedis</taxon>
        <taxon>Mucoromycota</taxon>
        <taxon>Glomeromycotina</taxon>
        <taxon>Glomeromycetes</taxon>
        <taxon>Diversisporales</taxon>
        <taxon>Gigasporaceae</taxon>
        <taxon>Dentiscutata</taxon>
    </lineage>
</organism>
<name>A0A9N9P5A4_9GLOM</name>